<reference evidence="2" key="1">
    <citation type="submission" date="2023-06" db="EMBL/GenBank/DDBJ databases">
        <title>Survivors Of The Sea: Transcriptome response of Skeletonema marinoi to long-term dormancy.</title>
        <authorList>
            <person name="Pinder M.I.M."/>
            <person name="Kourtchenko O."/>
            <person name="Robertson E.K."/>
            <person name="Larsson T."/>
            <person name="Maumus F."/>
            <person name="Osuna-Cruz C.M."/>
            <person name="Vancaester E."/>
            <person name="Stenow R."/>
            <person name="Vandepoele K."/>
            <person name="Ploug H."/>
            <person name="Bruchert V."/>
            <person name="Godhe A."/>
            <person name="Topel M."/>
        </authorList>
    </citation>
    <scope>NUCLEOTIDE SEQUENCE</scope>
    <source>
        <strain evidence="2">R05AC</strain>
    </source>
</reference>
<feature type="region of interest" description="Disordered" evidence="1">
    <location>
        <begin position="76"/>
        <end position="124"/>
    </location>
</feature>
<dbReference type="PANTHER" id="PTHR21357:SF4">
    <property type="entry name" value="FAM172 FAMILY PROTEIN HOMOLOG CG10038"/>
    <property type="match status" value="1"/>
</dbReference>
<feature type="compositionally biased region" description="Basic and acidic residues" evidence="1">
    <location>
        <begin position="1"/>
        <end position="14"/>
    </location>
</feature>
<evidence type="ECO:0000313" key="3">
    <source>
        <dbReference type="Proteomes" id="UP001224775"/>
    </source>
</evidence>
<feature type="region of interest" description="Disordered" evidence="1">
    <location>
        <begin position="1"/>
        <end position="53"/>
    </location>
</feature>
<comment type="caution">
    <text evidence="2">The sequence shown here is derived from an EMBL/GenBank/DDBJ whole genome shotgun (WGS) entry which is preliminary data.</text>
</comment>
<dbReference type="EMBL" id="JATAAI010000015">
    <property type="protein sequence ID" value="KAK1740506.1"/>
    <property type="molecule type" value="Genomic_DNA"/>
</dbReference>
<dbReference type="AlphaFoldDB" id="A0AAD8Y838"/>
<evidence type="ECO:0000313" key="2">
    <source>
        <dbReference type="EMBL" id="KAK1740506.1"/>
    </source>
</evidence>
<feature type="region of interest" description="Disordered" evidence="1">
    <location>
        <begin position="697"/>
        <end position="719"/>
    </location>
</feature>
<feature type="compositionally biased region" description="Basic residues" evidence="1">
    <location>
        <begin position="143"/>
        <end position="154"/>
    </location>
</feature>
<dbReference type="GO" id="GO:0031048">
    <property type="term" value="P:regulatory ncRNA-mediated heterochromatin formation"/>
    <property type="evidence" value="ECO:0007669"/>
    <property type="project" value="TreeGrafter"/>
</dbReference>
<feature type="compositionally biased region" description="Basic and acidic residues" evidence="1">
    <location>
        <begin position="710"/>
        <end position="719"/>
    </location>
</feature>
<name>A0AAD8Y838_9STRA</name>
<keyword evidence="3" id="KW-1185">Reference proteome</keyword>
<dbReference type="Proteomes" id="UP001224775">
    <property type="component" value="Unassembled WGS sequence"/>
</dbReference>
<dbReference type="GO" id="GO:0035197">
    <property type="term" value="F:siRNA binding"/>
    <property type="evidence" value="ECO:0007669"/>
    <property type="project" value="TreeGrafter"/>
</dbReference>
<gene>
    <name evidence="2" type="ORF">QTG54_008601</name>
</gene>
<accession>A0AAD8Y838</accession>
<feature type="region of interest" description="Disordered" evidence="1">
    <location>
        <begin position="191"/>
        <end position="218"/>
    </location>
</feature>
<dbReference type="GO" id="GO:0005634">
    <property type="term" value="C:nucleus"/>
    <property type="evidence" value="ECO:0007669"/>
    <property type="project" value="TreeGrafter"/>
</dbReference>
<organism evidence="2 3">
    <name type="scientific">Skeletonema marinoi</name>
    <dbReference type="NCBI Taxonomy" id="267567"/>
    <lineage>
        <taxon>Eukaryota</taxon>
        <taxon>Sar</taxon>
        <taxon>Stramenopiles</taxon>
        <taxon>Ochrophyta</taxon>
        <taxon>Bacillariophyta</taxon>
        <taxon>Coscinodiscophyceae</taxon>
        <taxon>Thalassiosirophycidae</taxon>
        <taxon>Thalassiosirales</taxon>
        <taxon>Skeletonemataceae</taxon>
        <taxon>Skeletonema</taxon>
        <taxon>Skeletonema marinoi-dohrnii complex</taxon>
    </lineage>
</organism>
<proteinExistence type="predicted"/>
<dbReference type="PANTHER" id="PTHR21357">
    <property type="entry name" value="FAM172 FAMILY PROTEIN HOMOLOG CG10038"/>
    <property type="match status" value="1"/>
</dbReference>
<evidence type="ECO:0000256" key="1">
    <source>
        <dbReference type="SAM" id="MobiDB-lite"/>
    </source>
</evidence>
<feature type="compositionally biased region" description="Low complexity" evidence="1">
    <location>
        <begin position="200"/>
        <end position="212"/>
    </location>
</feature>
<protein>
    <submittedName>
        <fullName evidence="2">FAM172 family protein</fullName>
    </submittedName>
</protein>
<sequence length="719" mass="80046">MMPESSRQETDKGSSAKPVSLAVAADVAQIRLEDSPHRHSSHAMGQATAHRLKSLLSHISPPLANSLESELKAPIKSATDPSSKNDVVQKKNNDDDANIEASNEEQKVEDSAPQAKPQSQHHHTENGFKRFLDRVDNFLHPPSHSRHHHHHQGHRIGSIQTNGTTTHHSDKNTAACDAVCTLPSTNICNNNEQQKHTDQSEPQPQKEQTPQQKPRRHLPLFHSSHRLSWKKKLHIPLFHSHTAAKESPESQQEQREKTLKHQYRGVMLSGTTTWDQHEAKVKSILHICELYQLGHDLKEYSQKENDDDNTTDDSLHNDATIDNSVEVKSTLFETRARRTLSSIGFEFQLDKCNACTESNTVDDSCEQCITRLYYTPSNTAITNENRSKFIADGKMYDAIADLCQSAAQEIMAEACDLVWVTVCDGKGGGLSARLDSQSSNLSSDPKSVREWPRDDEGNIIVLEPIRALVGRCKSGNENQTKDTFLVSTGKGKVSAGIFSRQHLLTTGLEPSTALPLLREARNRGMNCVVIDPNARGDCVGMDTFQVSVRSLFQQECSAEVEDAIIPASSDGHIYVLAHSAAGGQLVRYLLDKNQGTLLPRIRSITFTDSTHSVQWLKKHPNISSLIQSSRALYVRSANPMRDDGWENAQPGDECDKDHFWSHRFGKIKTVWAGTTDHSLTNWAARAPIWEHFDKNANDDKAAASDDEAETSTHTDKVAK</sequence>
<feature type="region of interest" description="Disordered" evidence="1">
    <location>
        <begin position="137"/>
        <end position="170"/>
    </location>
</feature>
<dbReference type="InterPro" id="IPR048263">
    <property type="entry name" value="Arb2"/>
</dbReference>